<dbReference type="Pfam" id="PF03195">
    <property type="entry name" value="LOB"/>
    <property type="match status" value="1"/>
</dbReference>
<keyword evidence="3" id="KW-0217">Developmental protein</keyword>
<dbReference type="GO" id="GO:0005634">
    <property type="term" value="C:nucleus"/>
    <property type="evidence" value="ECO:0007669"/>
    <property type="project" value="UniProtKB-SubCell"/>
</dbReference>
<dbReference type="InterPro" id="IPR004883">
    <property type="entry name" value="LOB"/>
</dbReference>
<comment type="similarity">
    <text evidence="2">Belongs to the LOB domain-containing protein family.</text>
</comment>
<dbReference type="EMBL" id="JAUJYO010000008">
    <property type="protein sequence ID" value="KAK1310255.1"/>
    <property type="molecule type" value="Genomic_DNA"/>
</dbReference>
<dbReference type="AlphaFoldDB" id="A0AAV9E9U0"/>
<evidence type="ECO:0000256" key="2">
    <source>
        <dbReference type="ARBA" id="ARBA00005474"/>
    </source>
</evidence>
<dbReference type="PANTHER" id="PTHR31301">
    <property type="entry name" value="LOB DOMAIN-CONTAINING PROTEIN 4-RELATED"/>
    <property type="match status" value="1"/>
</dbReference>
<proteinExistence type="inferred from homology"/>
<dbReference type="PANTHER" id="PTHR31301:SF83">
    <property type="entry name" value="PROTEIN ASYMMETRIC LEAVES 2"/>
    <property type="match status" value="1"/>
</dbReference>
<evidence type="ECO:0000313" key="7">
    <source>
        <dbReference type="Proteomes" id="UP001180020"/>
    </source>
</evidence>
<name>A0AAV9E9U0_ACOCL</name>
<sequence length="197" mass="21854">MATSLSSSYNNPCAACKLLRRKCVPDCMFAPYFPPDQPQKFSCVHRVFGASNVSKILQDLPPHRRGDAANSLVYEAEFRLHDPIYGCVGYVSNLSQNLQQIHHNLILVKNELSMYLGNNNNINIQNTIIGGEAGTSIGVGMGQHLPELVGYEQLHGQVVGYPNQMEGAFQGFVQIQQQQQRGGQVEQQQQPLNNLPM</sequence>
<reference evidence="6" key="1">
    <citation type="journal article" date="2023" name="Nat. Commun.">
        <title>Diploid and tetraploid genomes of Acorus and the evolution of monocots.</title>
        <authorList>
            <person name="Ma L."/>
            <person name="Liu K.W."/>
            <person name="Li Z."/>
            <person name="Hsiao Y.Y."/>
            <person name="Qi Y."/>
            <person name="Fu T."/>
            <person name="Tang G.D."/>
            <person name="Zhang D."/>
            <person name="Sun W.H."/>
            <person name="Liu D.K."/>
            <person name="Li Y."/>
            <person name="Chen G.Z."/>
            <person name="Liu X.D."/>
            <person name="Liao X.Y."/>
            <person name="Jiang Y.T."/>
            <person name="Yu X."/>
            <person name="Hao Y."/>
            <person name="Huang J."/>
            <person name="Zhao X.W."/>
            <person name="Ke S."/>
            <person name="Chen Y.Y."/>
            <person name="Wu W.L."/>
            <person name="Hsu J.L."/>
            <person name="Lin Y.F."/>
            <person name="Huang M.D."/>
            <person name="Li C.Y."/>
            <person name="Huang L."/>
            <person name="Wang Z.W."/>
            <person name="Zhao X."/>
            <person name="Zhong W.Y."/>
            <person name="Peng D.H."/>
            <person name="Ahmad S."/>
            <person name="Lan S."/>
            <person name="Zhang J.S."/>
            <person name="Tsai W.C."/>
            <person name="Van de Peer Y."/>
            <person name="Liu Z.J."/>
        </authorList>
    </citation>
    <scope>NUCLEOTIDE SEQUENCE</scope>
    <source>
        <strain evidence="6">CP</strain>
    </source>
</reference>
<gene>
    <name evidence="6" type="primary">LBD6</name>
    <name evidence="6" type="ORF">QJS10_CPA08g00672</name>
</gene>
<evidence type="ECO:0000259" key="5">
    <source>
        <dbReference type="PROSITE" id="PS50891"/>
    </source>
</evidence>
<evidence type="ECO:0000256" key="1">
    <source>
        <dbReference type="ARBA" id="ARBA00004123"/>
    </source>
</evidence>
<reference evidence="6" key="2">
    <citation type="submission" date="2023-06" db="EMBL/GenBank/DDBJ databases">
        <authorList>
            <person name="Ma L."/>
            <person name="Liu K.-W."/>
            <person name="Li Z."/>
            <person name="Hsiao Y.-Y."/>
            <person name="Qi Y."/>
            <person name="Fu T."/>
            <person name="Tang G."/>
            <person name="Zhang D."/>
            <person name="Sun W.-H."/>
            <person name="Liu D.-K."/>
            <person name="Li Y."/>
            <person name="Chen G.-Z."/>
            <person name="Liu X.-D."/>
            <person name="Liao X.-Y."/>
            <person name="Jiang Y.-T."/>
            <person name="Yu X."/>
            <person name="Hao Y."/>
            <person name="Huang J."/>
            <person name="Zhao X.-W."/>
            <person name="Ke S."/>
            <person name="Chen Y.-Y."/>
            <person name="Wu W.-L."/>
            <person name="Hsu J.-L."/>
            <person name="Lin Y.-F."/>
            <person name="Huang M.-D."/>
            <person name="Li C.-Y."/>
            <person name="Huang L."/>
            <person name="Wang Z.-W."/>
            <person name="Zhao X."/>
            <person name="Zhong W.-Y."/>
            <person name="Peng D.-H."/>
            <person name="Ahmad S."/>
            <person name="Lan S."/>
            <person name="Zhang J.-S."/>
            <person name="Tsai W.-C."/>
            <person name="Van De Peer Y."/>
            <person name="Liu Z.-J."/>
        </authorList>
    </citation>
    <scope>NUCLEOTIDE SEQUENCE</scope>
    <source>
        <strain evidence="6">CP</strain>
        <tissue evidence="6">Leaves</tissue>
    </source>
</reference>
<evidence type="ECO:0000313" key="6">
    <source>
        <dbReference type="EMBL" id="KAK1310255.1"/>
    </source>
</evidence>
<keyword evidence="4" id="KW-0539">Nucleus</keyword>
<accession>A0AAV9E9U0</accession>
<feature type="domain" description="LOB" evidence="5">
    <location>
        <begin position="11"/>
        <end position="112"/>
    </location>
</feature>
<evidence type="ECO:0000256" key="4">
    <source>
        <dbReference type="ARBA" id="ARBA00023242"/>
    </source>
</evidence>
<dbReference type="Proteomes" id="UP001180020">
    <property type="component" value="Unassembled WGS sequence"/>
</dbReference>
<keyword evidence="7" id="KW-1185">Reference proteome</keyword>
<evidence type="ECO:0000256" key="3">
    <source>
        <dbReference type="ARBA" id="ARBA00022473"/>
    </source>
</evidence>
<dbReference type="PROSITE" id="PS50891">
    <property type="entry name" value="LOB"/>
    <property type="match status" value="1"/>
</dbReference>
<comment type="subcellular location">
    <subcellularLocation>
        <location evidence="1">Nucleus</location>
    </subcellularLocation>
</comment>
<protein>
    <submittedName>
        <fullName evidence="6">LOB domain-containing protein 6</fullName>
    </submittedName>
</protein>
<organism evidence="6 7">
    <name type="scientific">Acorus calamus</name>
    <name type="common">Sweet flag</name>
    <dbReference type="NCBI Taxonomy" id="4465"/>
    <lineage>
        <taxon>Eukaryota</taxon>
        <taxon>Viridiplantae</taxon>
        <taxon>Streptophyta</taxon>
        <taxon>Embryophyta</taxon>
        <taxon>Tracheophyta</taxon>
        <taxon>Spermatophyta</taxon>
        <taxon>Magnoliopsida</taxon>
        <taxon>Liliopsida</taxon>
        <taxon>Acoraceae</taxon>
        <taxon>Acorus</taxon>
    </lineage>
</organism>
<comment type="caution">
    <text evidence="6">The sequence shown here is derived from an EMBL/GenBank/DDBJ whole genome shotgun (WGS) entry which is preliminary data.</text>
</comment>